<dbReference type="FunFam" id="3.30.420.10:FF:000032">
    <property type="entry name" value="Retrovirus-related Pol polyprotein from transposon 297-like Protein"/>
    <property type="match status" value="1"/>
</dbReference>
<proteinExistence type="predicted"/>
<dbReference type="PANTHER" id="PTHR37984:SF15">
    <property type="entry name" value="INTEGRASE CATALYTIC DOMAIN-CONTAINING PROTEIN"/>
    <property type="match status" value="1"/>
</dbReference>
<dbReference type="SUPFAM" id="SSF53098">
    <property type="entry name" value="Ribonuclease H-like"/>
    <property type="match status" value="1"/>
</dbReference>
<dbReference type="OrthoDB" id="413122at2759"/>
<accession>A0A8S2XXW2</accession>
<feature type="domain" description="Integrase catalytic" evidence="1">
    <location>
        <begin position="211"/>
        <end position="375"/>
    </location>
</feature>
<comment type="caution">
    <text evidence="2">The sequence shown here is derived from an EMBL/GenBank/DDBJ whole genome shotgun (WGS) entry which is preliminary data.</text>
</comment>
<dbReference type="Gene3D" id="3.30.420.10">
    <property type="entry name" value="Ribonuclease H-like superfamily/Ribonuclease H"/>
    <property type="match status" value="1"/>
</dbReference>
<dbReference type="InterPro" id="IPR041588">
    <property type="entry name" value="Integrase_H2C2"/>
</dbReference>
<evidence type="ECO:0000313" key="3">
    <source>
        <dbReference type="Proteomes" id="UP000681722"/>
    </source>
</evidence>
<dbReference type="Pfam" id="PF17921">
    <property type="entry name" value="Integrase_H2C2"/>
    <property type="match status" value="1"/>
</dbReference>
<reference evidence="2" key="1">
    <citation type="submission" date="2021-02" db="EMBL/GenBank/DDBJ databases">
        <authorList>
            <person name="Nowell W R."/>
        </authorList>
    </citation>
    <scope>NUCLEOTIDE SEQUENCE</scope>
</reference>
<dbReference type="InterPro" id="IPR036397">
    <property type="entry name" value="RNaseH_sf"/>
</dbReference>
<dbReference type="InterPro" id="IPR012337">
    <property type="entry name" value="RNaseH-like_sf"/>
</dbReference>
<dbReference type="PANTHER" id="PTHR37984">
    <property type="entry name" value="PROTEIN CBG26694"/>
    <property type="match status" value="1"/>
</dbReference>
<dbReference type="AlphaFoldDB" id="A0A8S2XXW2"/>
<dbReference type="PROSITE" id="PS50994">
    <property type="entry name" value="INTEGRASE"/>
    <property type="match status" value="1"/>
</dbReference>
<dbReference type="GO" id="GO:0003676">
    <property type="term" value="F:nucleic acid binding"/>
    <property type="evidence" value="ECO:0007669"/>
    <property type="project" value="InterPro"/>
</dbReference>
<dbReference type="Proteomes" id="UP000681722">
    <property type="component" value="Unassembled WGS sequence"/>
</dbReference>
<dbReference type="EMBL" id="CAJOBC010110214">
    <property type="protein sequence ID" value="CAF4523115.1"/>
    <property type="molecule type" value="Genomic_DNA"/>
</dbReference>
<dbReference type="Gene3D" id="1.10.340.70">
    <property type="match status" value="1"/>
</dbReference>
<evidence type="ECO:0000259" key="1">
    <source>
        <dbReference type="PROSITE" id="PS50994"/>
    </source>
</evidence>
<feature type="non-terminal residue" evidence="2">
    <location>
        <position position="441"/>
    </location>
</feature>
<protein>
    <recommendedName>
        <fullName evidence="1">Integrase catalytic domain-containing protein</fullName>
    </recommendedName>
</protein>
<gene>
    <name evidence="2" type="ORF">SRO942_LOCUS45867</name>
</gene>
<name>A0A8S2XXW2_9BILA</name>
<dbReference type="InterPro" id="IPR050951">
    <property type="entry name" value="Retrovirus_Pol_polyprotein"/>
</dbReference>
<sequence length="441" mass="50485">MPDYLSRSPVDDAEEDLDENISVCSKSTQTDMESLTASSTIIAAVQTRSKTNQQTSTNNSETVTTALPDLNKFFSARQSNIDSRVILREDHIIPFTLDQLREAQHQDDQVKQIILNIKNHKKYMFKNDLLMRQTSPPVPYVPKGHFRSSILKIFHDTPANGAHFGRDRTVDKIKKRYFWPSMIKDIENHVQSCLRCAQFNPRRRKPPGLLKPIKPPEGVWQLLAMDFHGPITPVSTRGNKYIISLTDVLSKFVITRAVRDCTSQTAVRFLKEDVITKYGTPRCILTDNGTHFTAQMMDQLFKEIGATHLFSTPYHPQCNGQIERFNSTMDAKIAALSNDRKTDWDDQLPFVTFNYNTTVHSTTKTIPFELMYGRSPVLPFDHQDPSVSLSQDPEHLIKLKTYLSSLTNQAKNNIIENQSKYKQRYDLNRSNPSYKIGDLVL</sequence>
<dbReference type="FunFam" id="1.10.340.70:FF:000001">
    <property type="entry name" value="Retrovirus-related Pol polyprotein from transposon gypsy-like Protein"/>
    <property type="match status" value="1"/>
</dbReference>
<dbReference type="Pfam" id="PF00665">
    <property type="entry name" value="rve"/>
    <property type="match status" value="1"/>
</dbReference>
<dbReference type="GO" id="GO:0015074">
    <property type="term" value="P:DNA integration"/>
    <property type="evidence" value="ECO:0007669"/>
    <property type="project" value="InterPro"/>
</dbReference>
<evidence type="ECO:0000313" key="2">
    <source>
        <dbReference type="EMBL" id="CAF4523115.1"/>
    </source>
</evidence>
<organism evidence="2 3">
    <name type="scientific">Didymodactylos carnosus</name>
    <dbReference type="NCBI Taxonomy" id="1234261"/>
    <lineage>
        <taxon>Eukaryota</taxon>
        <taxon>Metazoa</taxon>
        <taxon>Spiralia</taxon>
        <taxon>Gnathifera</taxon>
        <taxon>Rotifera</taxon>
        <taxon>Eurotatoria</taxon>
        <taxon>Bdelloidea</taxon>
        <taxon>Philodinida</taxon>
        <taxon>Philodinidae</taxon>
        <taxon>Didymodactylos</taxon>
    </lineage>
</organism>
<dbReference type="InterPro" id="IPR001584">
    <property type="entry name" value="Integrase_cat-core"/>
</dbReference>